<proteinExistence type="inferred from homology"/>
<reference evidence="16 17" key="2">
    <citation type="submission" date="2013-11" db="EMBL/GenBank/DDBJ databases">
        <title>The Genome Sequence of Phytophthora parasitica INRA-310.</title>
        <authorList>
            <consortium name="The Broad Institute Genomics Platform"/>
            <person name="Russ C."/>
            <person name="Tyler B."/>
            <person name="Panabieres F."/>
            <person name="Shan W."/>
            <person name="Tripathy S."/>
            <person name="Grunwald N."/>
            <person name="Machado M."/>
            <person name="Johnson C.S."/>
            <person name="Arredondo F."/>
            <person name="Hong C."/>
            <person name="Coffey M."/>
            <person name="Young S.K."/>
            <person name="Zeng Q."/>
            <person name="Gargeya S."/>
            <person name="Fitzgerald M."/>
            <person name="Abouelleil A."/>
            <person name="Alvarado L."/>
            <person name="Chapman S.B."/>
            <person name="Gainer-Dewar J."/>
            <person name="Goldberg J."/>
            <person name="Griggs A."/>
            <person name="Gujja S."/>
            <person name="Hansen M."/>
            <person name="Howarth C."/>
            <person name="Imamovic A."/>
            <person name="Ireland A."/>
            <person name="Larimer J."/>
            <person name="McCowan C."/>
            <person name="Murphy C."/>
            <person name="Pearson M."/>
            <person name="Poon T.W."/>
            <person name="Priest M."/>
            <person name="Roberts A."/>
            <person name="Saif S."/>
            <person name="Shea T."/>
            <person name="Sykes S."/>
            <person name="Wortman J."/>
            <person name="Nusbaum C."/>
            <person name="Birren B."/>
        </authorList>
    </citation>
    <scope>NUCLEOTIDE SEQUENCE [LARGE SCALE GENOMIC DNA]</scope>
    <source>
        <strain evidence="16 17">INRA-310</strain>
    </source>
</reference>
<evidence type="ECO:0000256" key="5">
    <source>
        <dbReference type="ARBA" id="ARBA00022853"/>
    </source>
</evidence>
<evidence type="ECO:0000256" key="9">
    <source>
        <dbReference type="ARBA" id="ARBA00023163"/>
    </source>
</evidence>
<dbReference type="PROSITE" id="PS51186">
    <property type="entry name" value="GNAT"/>
    <property type="match status" value="1"/>
</dbReference>
<keyword evidence="8" id="KW-0010">Activator</keyword>
<feature type="compositionally biased region" description="Basic and acidic residues" evidence="13">
    <location>
        <begin position="1"/>
        <end position="10"/>
    </location>
</feature>
<dbReference type="RefSeq" id="XP_008892974.1">
    <property type="nucleotide sequence ID" value="XM_008894726.1"/>
</dbReference>
<dbReference type="SUPFAM" id="SSF55729">
    <property type="entry name" value="Acyl-CoA N-acyltransferases (Nat)"/>
    <property type="match status" value="1"/>
</dbReference>
<evidence type="ECO:0000256" key="3">
    <source>
        <dbReference type="ARBA" id="ARBA00013184"/>
    </source>
</evidence>
<feature type="compositionally biased region" description="Basic and acidic residues" evidence="13">
    <location>
        <begin position="49"/>
        <end position="110"/>
    </location>
</feature>
<dbReference type="VEuPathDB" id="FungiDB:PPTG_01424"/>
<dbReference type="InterPro" id="IPR000182">
    <property type="entry name" value="GNAT_dom"/>
</dbReference>
<dbReference type="AlphaFoldDB" id="W2R6W4"/>
<dbReference type="Gene3D" id="3.40.630.30">
    <property type="match status" value="1"/>
</dbReference>
<evidence type="ECO:0000256" key="11">
    <source>
        <dbReference type="ARBA" id="ARBA00023315"/>
    </source>
</evidence>
<dbReference type="GO" id="GO:0005634">
    <property type="term" value="C:nucleus"/>
    <property type="evidence" value="ECO:0007669"/>
    <property type="project" value="UniProtKB-SubCell"/>
</dbReference>
<dbReference type="EMBL" id="KI669563">
    <property type="protein sequence ID" value="ETN21148.1"/>
    <property type="molecule type" value="Genomic_DNA"/>
</dbReference>
<dbReference type="GO" id="GO:0000123">
    <property type="term" value="C:histone acetyltransferase complex"/>
    <property type="evidence" value="ECO:0007669"/>
    <property type="project" value="TreeGrafter"/>
</dbReference>
<dbReference type="OMA" id="LKMCDNC"/>
<evidence type="ECO:0000313" key="16">
    <source>
        <dbReference type="EMBL" id="ETN21148.1"/>
    </source>
</evidence>
<dbReference type="Pfam" id="PF00439">
    <property type="entry name" value="Bromodomain"/>
    <property type="match status" value="1"/>
</dbReference>
<protein>
    <recommendedName>
        <fullName evidence="3">histone acetyltransferase</fullName>
        <ecNumber evidence="3">2.3.1.48</ecNumber>
    </recommendedName>
</protein>
<comment type="similarity">
    <text evidence="2">Belongs to the acetyltransferase family. GCN5 subfamily.</text>
</comment>
<dbReference type="OrthoDB" id="1937912at2759"/>
<evidence type="ECO:0000313" key="17">
    <source>
        <dbReference type="Proteomes" id="UP000018817"/>
    </source>
</evidence>
<dbReference type="InterPro" id="IPR016181">
    <property type="entry name" value="Acyl_CoA_acyltransferase"/>
</dbReference>
<keyword evidence="9" id="KW-0804">Transcription</keyword>
<dbReference type="PANTHER" id="PTHR45750:SF3">
    <property type="entry name" value="HISTONE ACETYLTRANSFERASE"/>
    <property type="match status" value="1"/>
</dbReference>
<evidence type="ECO:0000259" key="14">
    <source>
        <dbReference type="PROSITE" id="PS50014"/>
    </source>
</evidence>
<evidence type="ECO:0000256" key="10">
    <source>
        <dbReference type="ARBA" id="ARBA00023242"/>
    </source>
</evidence>
<gene>
    <name evidence="16" type="ORF">PPTG_01424</name>
</gene>
<dbReference type="SUPFAM" id="SSF47370">
    <property type="entry name" value="Bromodomain"/>
    <property type="match status" value="1"/>
</dbReference>
<evidence type="ECO:0000256" key="2">
    <source>
        <dbReference type="ARBA" id="ARBA00008607"/>
    </source>
</evidence>
<evidence type="ECO:0000256" key="8">
    <source>
        <dbReference type="ARBA" id="ARBA00023159"/>
    </source>
</evidence>
<keyword evidence="5" id="KW-0156">Chromatin regulator</keyword>
<feature type="compositionally biased region" description="Basic and acidic residues" evidence="13">
    <location>
        <begin position="138"/>
        <end position="164"/>
    </location>
</feature>
<feature type="compositionally biased region" description="Basic and acidic residues" evidence="13">
    <location>
        <begin position="182"/>
        <end position="192"/>
    </location>
</feature>
<dbReference type="GeneID" id="20171721"/>
<organism evidence="16 17">
    <name type="scientific">Phytophthora nicotianae (strain INRA-310)</name>
    <name type="common">Phytophthora parasitica</name>
    <dbReference type="NCBI Taxonomy" id="761204"/>
    <lineage>
        <taxon>Eukaryota</taxon>
        <taxon>Sar</taxon>
        <taxon>Stramenopiles</taxon>
        <taxon>Oomycota</taxon>
        <taxon>Peronosporomycetes</taxon>
        <taxon>Peronosporales</taxon>
        <taxon>Peronosporaceae</taxon>
        <taxon>Phytophthora</taxon>
    </lineage>
</organism>
<dbReference type="PROSITE" id="PS50014">
    <property type="entry name" value="BROMODOMAIN_2"/>
    <property type="match status" value="1"/>
</dbReference>
<dbReference type="GO" id="GO:0010484">
    <property type="term" value="F:histone H3 acetyltransferase activity"/>
    <property type="evidence" value="ECO:0007669"/>
    <property type="project" value="TreeGrafter"/>
</dbReference>
<dbReference type="FunFam" id="3.40.630.30:FF:000004">
    <property type="entry name" value="Histone acetyltransferase KAT2A"/>
    <property type="match status" value="1"/>
</dbReference>
<dbReference type="STRING" id="761204.W2R6W4"/>
<keyword evidence="11" id="KW-0012">Acyltransferase</keyword>
<feature type="domain" description="N-acetyltransferase" evidence="15">
    <location>
        <begin position="272"/>
        <end position="422"/>
    </location>
</feature>
<dbReference type="Proteomes" id="UP000018817">
    <property type="component" value="Unassembled WGS sequence"/>
</dbReference>
<dbReference type="CDD" id="cd04301">
    <property type="entry name" value="NAT_SF"/>
    <property type="match status" value="1"/>
</dbReference>
<dbReference type="InterPro" id="IPR037800">
    <property type="entry name" value="GCN5"/>
</dbReference>
<evidence type="ECO:0000256" key="12">
    <source>
        <dbReference type="PROSITE-ProRule" id="PRU00035"/>
    </source>
</evidence>
<feature type="compositionally biased region" description="Polar residues" evidence="13">
    <location>
        <begin position="206"/>
        <end position="217"/>
    </location>
</feature>
<keyword evidence="7 12" id="KW-0103">Bromodomain</keyword>
<dbReference type="InterPro" id="IPR036427">
    <property type="entry name" value="Bromodomain-like_sf"/>
</dbReference>
<sequence length="600" mass="67024">MALETADKDASPTAASAANDEIVGASENSSQNTEESTKNSPNTEDNEIQETKQEEQSAVAKKQDDVEMDKDDEKKDGNLSEKKEEDVEMEMEKAKDESEEKNEPVPKDVEPGVVNTDDNETKTEEEESTSDSVENVAADEKASGSSDVEMKEATQEAKSEHNDETASPTKKQTPAKANNSSKVEDSEVKDSTCSESSSPKLKEAVQKSTSKTSNGVNGSAEPAAKKQKMDPKTPEKMTDAASTKDAGSPSLMLSRDDMAKMEEDSGRLKFDVITNDGTDEHMIQLTTLKNIFAKQLPKMPKEYIVRLVFDKNHRSMLLLKNGTHVIGGICYRPFEKNQFAEIAFCAINASDQVKGYGTRLMNHLKEYVKTKNITHFLTYADNYAIGYFKKQGFTKSVSMARPNWYGYIKDYDGGTLMECTIHTQINYLRITSMIHQQRKAIQDKIQDRSRAKTVYPGLTAFAEGRLMDIYMVPGVKEAGWSQATIRNNRIGTRDQGSLKSQLSQLLKAVSNHRSAWPFHEPVDTSVVVDYLDFIKDPVDLQLISKRIDSGVYISKAALKADLLKMCDNCTLYNTPDTNYYKAAVDLKEFIQSRIQIRDHK</sequence>
<dbReference type="PRINTS" id="PR00503">
    <property type="entry name" value="BROMODOMAIN"/>
</dbReference>
<feature type="compositionally biased region" description="Polar residues" evidence="13">
    <location>
        <begin position="165"/>
        <end position="181"/>
    </location>
</feature>
<evidence type="ECO:0000256" key="7">
    <source>
        <dbReference type="ARBA" id="ARBA00023117"/>
    </source>
</evidence>
<dbReference type="SMART" id="SM00297">
    <property type="entry name" value="BROMO"/>
    <property type="match status" value="1"/>
</dbReference>
<keyword evidence="6" id="KW-0805">Transcription regulation</keyword>
<dbReference type="EC" id="2.3.1.48" evidence="3"/>
<feature type="compositionally biased region" description="Low complexity" evidence="13">
    <location>
        <begin position="26"/>
        <end position="40"/>
    </location>
</feature>
<feature type="compositionally biased region" description="Basic and acidic residues" evidence="13">
    <location>
        <begin position="223"/>
        <end position="238"/>
    </location>
</feature>
<dbReference type="Gene3D" id="1.20.920.10">
    <property type="entry name" value="Bromodomain-like"/>
    <property type="match status" value="1"/>
</dbReference>
<name>W2R6W4_PHYN3</name>
<keyword evidence="10" id="KW-0539">Nucleus</keyword>
<keyword evidence="4" id="KW-0808">Transferase</keyword>
<dbReference type="PANTHER" id="PTHR45750">
    <property type="entry name" value="GH11602P"/>
    <property type="match status" value="1"/>
</dbReference>
<accession>W2R6W4</accession>
<evidence type="ECO:0000256" key="1">
    <source>
        <dbReference type="ARBA" id="ARBA00004123"/>
    </source>
</evidence>
<dbReference type="Pfam" id="PF00583">
    <property type="entry name" value="Acetyltransf_1"/>
    <property type="match status" value="1"/>
</dbReference>
<dbReference type="InterPro" id="IPR018359">
    <property type="entry name" value="Bromodomain_CS"/>
</dbReference>
<evidence type="ECO:0000259" key="15">
    <source>
        <dbReference type="PROSITE" id="PS51186"/>
    </source>
</evidence>
<feature type="region of interest" description="Disordered" evidence="13">
    <location>
        <begin position="1"/>
        <end position="251"/>
    </location>
</feature>
<evidence type="ECO:0000256" key="4">
    <source>
        <dbReference type="ARBA" id="ARBA00022679"/>
    </source>
</evidence>
<feature type="domain" description="Bromo" evidence="14">
    <location>
        <begin position="510"/>
        <end position="580"/>
    </location>
</feature>
<dbReference type="PROSITE" id="PS00633">
    <property type="entry name" value="BROMODOMAIN_1"/>
    <property type="match status" value="1"/>
</dbReference>
<comment type="subcellular location">
    <subcellularLocation>
        <location evidence="1">Nucleus</location>
    </subcellularLocation>
</comment>
<evidence type="ECO:0000256" key="6">
    <source>
        <dbReference type="ARBA" id="ARBA00023015"/>
    </source>
</evidence>
<evidence type="ECO:0000256" key="13">
    <source>
        <dbReference type="SAM" id="MobiDB-lite"/>
    </source>
</evidence>
<reference evidence="17" key="1">
    <citation type="submission" date="2011-12" db="EMBL/GenBank/DDBJ databases">
        <authorList>
            <consortium name="The Broad Institute Genome Sequencing Platform"/>
            <person name="Russ C."/>
            <person name="Tyler B."/>
            <person name="Panabieres F."/>
            <person name="Shan W."/>
            <person name="Tripathy S."/>
            <person name="Grunwald N."/>
            <person name="Machado M."/>
            <person name="Young S.K."/>
            <person name="Zeng Q."/>
            <person name="Gargeya S."/>
            <person name="Fitzgerald M."/>
            <person name="Haas B."/>
            <person name="Abouelleil A."/>
            <person name="Alvarado L."/>
            <person name="Arachchi H.M."/>
            <person name="Berlin A."/>
            <person name="Chapman S.B."/>
            <person name="Gearin G."/>
            <person name="Goldberg J."/>
            <person name="Griggs A."/>
            <person name="Gujja S."/>
            <person name="Hansen M."/>
            <person name="Heiman D."/>
            <person name="Howarth C."/>
            <person name="Larimer J."/>
            <person name="Lui A."/>
            <person name="MacDonald P.J.P."/>
            <person name="McCowen C."/>
            <person name="Montmayeur A."/>
            <person name="Murphy C."/>
            <person name="Neiman D."/>
            <person name="Pearson M."/>
            <person name="Priest M."/>
            <person name="Roberts A."/>
            <person name="Saif S."/>
            <person name="Shea T."/>
            <person name="Sisk P."/>
            <person name="Stolte C."/>
            <person name="Sykes S."/>
            <person name="Wortman J."/>
            <person name="Nusbaum C."/>
            <person name="Birren B."/>
        </authorList>
    </citation>
    <scope>NUCLEOTIDE SEQUENCE [LARGE SCALE GENOMIC DNA]</scope>
    <source>
        <strain evidence="17">INRA-310</strain>
    </source>
</reference>
<dbReference type="InterPro" id="IPR001487">
    <property type="entry name" value="Bromodomain"/>
</dbReference>
<dbReference type="GO" id="GO:0045944">
    <property type="term" value="P:positive regulation of transcription by RNA polymerase II"/>
    <property type="evidence" value="ECO:0007669"/>
    <property type="project" value="TreeGrafter"/>
</dbReference>